<dbReference type="InterPro" id="IPR016181">
    <property type="entry name" value="Acyl_CoA_acyltransferase"/>
</dbReference>
<protein>
    <recommendedName>
        <fullName evidence="2">N-acetyltransferase domain-containing protein</fullName>
    </recommendedName>
</protein>
<evidence type="ECO:0000313" key="1">
    <source>
        <dbReference type="EMBL" id="ABG61640.1"/>
    </source>
</evidence>
<dbReference type="SUPFAM" id="SSF55729">
    <property type="entry name" value="Acyl-CoA N-acyltransferases (Nat)"/>
    <property type="match status" value="1"/>
</dbReference>
<proteinExistence type="predicted"/>
<name>Q11LT5_CHESB</name>
<dbReference type="AlphaFoldDB" id="Q11LT5"/>
<gene>
    <name evidence="1" type="ordered locus">Meso_0236</name>
</gene>
<accession>Q11LT5</accession>
<dbReference type="HOGENOM" id="CLU_153890_0_0_5"/>
<dbReference type="STRING" id="266779.Meso_0236"/>
<dbReference type="EMBL" id="CP000390">
    <property type="protein sequence ID" value="ABG61640.1"/>
    <property type="molecule type" value="Genomic_DNA"/>
</dbReference>
<evidence type="ECO:0008006" key="2">
    <source>
        <dbReference type="Google" id="ProtNLM"/>
    </source>
</evidence>
<dbReference type="eggNOG" id="COG1670">
    <property type="taxonomic scope" value="Bacteria"/>
</dbReference>
<sequence>MGIERGGEVIAGVIFNCFTGPNVEVTIAGHGWTRGFLREVGKYVFDHLGCIRMTATTEKSEVIAIATRLGGTVEGVMRDFYGPGRDGTIIGILRNEYRFLS</sequence>
<reference evidence="1" key="1">
    <citation type="submission" date="2006-06" db="EMBL/GenBank/DDBJ databases">
        <title>Complete sequence of chromosome of Chelativorans sp. BNC1.</title>
        <authorList>
            <consortium name="US DOE Joint Genome Institute"/>
            <person name="Copeland A."/>
            <person name="Lucas S."/>
            <person name="Lapidus A."/>
            <person name="Barry K."/>
            <person name="Detter J.C."/>
            <person name="Glavina del Rio T."/>
            <person name="Hammon N."/>
            <person name="Israni S."/>
            <person name="Dalin E."/>
            <person name="Tice H."/>
            <person name="Pitluck S."/>
            <person name="Chertkov O."/>
            <person name="Brettin T."/>
            <person name="Bruce D."/>
            <person name="Han C."/>
            <person name="Tapia R."/>
            <person name="Gilna P."/>
            <person name="Schmutz J."/>
            <person name="Larimer F."/>
            <person name="Land M."/>
            <person name="Hauser L."/>
            <person name="Kyrpides N."/>
            <person name="Mikhailova N."/>
            <person name="Richardson P."/>
        </authorList>
    </citation>
    <scope>NUCLEOTIDE SEQUENCE</scope>
    <source>
        <strain evidence="1">BNC1</strain>
    </source>
</reference>
<organism evidence="1">
    <name type="scientific">Chelativorans sp. (strain BNC1)</name>
    <dbReference type="NCBI Taxonomy" id="266779"/>
    <lineage>
        <taxon>Bacteria</taxon>
        <taxon>Pseudomonadati</taxon>
        <taxon>Pseudomonadota</taxon>
        <taxon>Alphaproteobacteria</taxon>
        <taxon>Hyphomicrobiales</taxon>
        <taxon>Phyllobacteriaceae</taxon>
        <taxon>Chelativorans</taxon>
    </lineage>
</organism>
<dbReference type="KEGG" id="mes:Meso_0236"/>
<dbReference type="Gene3D" id="3.40.630.30">
    <property type="match status" value="1"/>
</dbReference>